<feature type="compositionally biased region" description="Polar residues" evidence="2">
    <location>
        <begin position="655"/>
        <end position="665"/>
    </location>
</feature>
<name>A0A9W9WMX9_9EURO</name>
<evidence type="ECO:0000313" key="4">
    <source>
        <dbReference type="EMBL" id="KAJ5470367.1"/>
    </source>
</evidence>
<feature type="domain" description="Nephrocystin 3-like N-terminal" evidence="3">
    <location>
        <begin position="175"/>
        <end position="342"/>
    </location>
</feature>
<feature type="compositionally biased region" description="Low complexity" evidence="2">
    <location>
        <begin position="642"/>
        <end position="654"/>
    </location>
</feature>
<feature type="region of interest" description="Disordered" evidence="2">
    <location>
        <begin position="642"/>
        <end position="665"/>
    </location>
</feature>
<evidence type="ECO:0000259" key="3">
    <source>
        <dbReference type="Pfam" id="PF24883"/>
    </source>
</evidence>
<dbReference type="PANTHER" id="PTHR10039:SF17">
    <property type="entry name" value="FUNGAL STAND N-TERMINAL GOODBYE DOMAIN-CONTAINING PROTEIN-RELATED"/>
    <property type="match status" value="1"/>
</dbReference>
<reference evidence="4" key="2">
    <citation type="journal article" date="2023" name="IMA Fungus">
        <title>Comparative genomic study of the Penicillium genus elucidates a diverse pangenome and 15 lateral gene transfer events.</title>
        <authorList>
            <person name="Petersen C."/>
            <person name="Sorensen T."/>
            <person name="Nielsen M.R."/>
            <person name="Sondergaard T.E."/>
            <person name="Sorensen J.L."/>
            <person name="Fitzpatrick D.A."/>
            <person name="Frisvad J.C."/>
            <person name="Nielsen K.L."/>
        </authorList>
    </citation>
    <scope>NUCLEOTIDE SEQUENCE</scope>
    <source>
        <strain evidence="4">IBT 17660</strain>
    </source>
</reference>
<proteinExistence type="predicted"/>
<sequence length="1357" mass="153887">MEVVGVVAAIPSLLKMLQWLTTTIRGLSKKKHAAKAAVDLIVQLQGIEAILKDVQLRWKDSPLSLSQLQGLSPILAQLQTELSSLQSTLQTKSAKEPRRFLRKAMLISTGLDKALEKSLVSLCQLKTSLTLIIAHHHDKVAEKLLGISSDELRLKLRALLRPSGDSFIPKRLEHTCEWIWSHATFTKWLDNQASTPRDDMSRILCIYGVKGCGKSVLVKSIAEELRNRRKIASHFTFWAGSETQRKILDLLRTLLWQLLSYLPESETRQLTRPLINDTSINESNLLKAIQGALGLVKSNLYCIVDGIDESTDDWNNPRDGPLQTVLDLVKSHPRLYLLMSGREASMRTLLKGSSPRLELIENLTRGDINKLIASELDSALTIQTPEIKALAQKSLEEKSQVMFLWTTLISKELRRCFSVEEIRRTLDQVPHDLDREYHRLLLQQMTRTGGTTTKPSTSMKRARLLLFSIFASPEPLAADELCYAYAAQLNRGGRIEDDLISVDGIIDACGDLVRLTEGRYHLIHNSVADFLTRPEMIETGDISWVQSKILQFVRTPQFCALVEYLFVILQRNLQDNEIDQFYHWTELVHVKFQWETLDLVEVYEKELQRRLQCFGAHDDRYLSWQSASVLVLIYCRNWSGSQSQSITENSSSYSRPSINTDSLVNTSSRSSKNLVARGLGLPQHMTRAHGRAIEMLSKNIYALTNIFGNMTDLLSFSLDSLPVPMLLLMQGKAFTAGEYHSAVRLAAIAVKKTANKGNQWESLSLLELGASMYYIGPEKDEEAIELLRRAIQMTDRLHPRLRSQPQIYMEKSHAYTHLVCLLIRQNKLDEAKTMLRVLESIVGKDRDESESRLWESFCRTQGGVAVRMKDLRKVADQYYSTNNFADAAGVMAEAMAVWENSGSKSNIEVRTSLETQRNALFSANEPSQCLVVSRRLLDFLKSDTEGKQPEKNDIHLRRQTCALAASSSAALGNMNEAITWYCQSSDDARLLDVSKESHDCLWDLYELAIDLALIGEYDRSSAVCLKVLEMHKISYEDRENAKEGFRNLEALVTKLQQVELVGSGYKEFLDCFSLLKAKEELTYLTAEVDWWIKIATLIEVHHVTSFRGQKVLPYLKAIDTSLCASSELKQAVSLYRALAEYSVEVGNRPAAELLWADATAQCFAKPIQGFVEGLILLSDAALHNRRFRQRKLLIGTAYANCACDCYDDWDEESYFAGEHVDDVEHLARIADVSDEMRLFYLETACAHVARARKASNAMDVRRFGNWWSRDKDEIEEDEYEAEEREAREGLIIDLERRLRDVGGGLLLDKAIQSKAQPLRKQPRRIKSFAGLVEAKPQTCWRNYSQSRSWELLPGLPG</sequence>
<reference evidence="4" key="1">
    <citation type="submission" date="2022-12" db="EMBL/GenBank/DDBJ databases">
        <authorList>
            <person name="Petersen C."/>
        </authorList>
    </citation>
    <scope>NUCLEOTIDE SEQUENCE</scope>
    <source>
        <strain evidence="4">IBT 17660</strain>
    </source>
</reference>
<accession>A0A9W9WMX9</accession>
<evidence type="ECO:0000313" key="5">
    <source>
        <dbReference type="Proteomes" id="UP001147760"/>
    </source>
</evidence>
<dbReference type="SUPFAM" id="SSF52540">
    <property type="entry name" value="P-loop containing nucleoside triphosphate hydrolases"/>
    <property type="match status" value="1"/>
</dbReference>
<evidence type="ECO:0000256" key="2">
    <source>
        <dbReference type="SAM" id="MobiDB-lite"/>
    </source>
</evidence>
<dbReference type="Gene3D" id="1.25.40.10">
    <property type="entry name" value="Tetratricopeptide repeat domain"/>
    <property type="match status" value="1"/>
</dbReference>
<dbReference type="Proteomes" id="UP001147760">
    <property type="component" value="Unassembled WGS sequence"/>
</dbReference>
<gene>
    <name evidence="4" type="ORF">N7530_007724</name>
</gene>
<keyword evidence="1" id="KW-0677">Repeat</keyword>
<dbReference type="EMBL" id="JAPWDO010000005">
    <property type="protein sequence ID" value="KAJ5470367.1"/>
    <property type="molecule type" value="Genomic_DNA"/>
</dbReference>
<organism evidence="4 5">
    <name type="scientific">Penicillium desertorum</name>
    <dbReference type="NCBI Taxonomy" id="1303715"/>
    <lineage>
        <taxon>Eukaryota</taxon>
        <taxon>Fungi</taxon>
        <taxon>Dikarya</taxon>
        <taxon>Ascomycota</taxon>
        <taxon>Pezizomycotina</taxon>
        <taxon>Eurotiomycetes</taxon>
        <taxon>Eurotiomycetidae</taxon>
        <taxon>Eurotiales</taxon>
        <taxon>Aspergillaceae</taxon>
        <taxon>Penicillium</taxon>
    </lineage>
</organism>
<keyword evidence="5" id="KW-1185">Reference proteome</keyword>
<dbReference type="Pfam" id="PF24883">
    <property type="entry name" value="NPHP3_N"/>
    <property type="match status" value="1"/>
</dbReference>
<protein>
    <submittedName>
        <fullName evidence="4">Tetratricopeptide-like helical</fullName>
    </submittedName>
</protein>
<dbReference type="OrthoDB" id="62952at2759"/>
<comment type="caution">
    <text evidence="4">The sequence shown here is derived from an EMBL/GenBank/DDBJ whole genome shotgun (WGS) entry which is preliminary data.</text>
</comment>
<dbReference type="Gene3D" id="3.40.50.300">
    <property type="entry name" value="P-loop containing nucleotide triphosphate hydrolases"/>
    <property type="match status" value="1"/>
</dbReference>
<evidence type="ECO:0000256" key="1">
    <source>
        <dbReference type="ARBA" id="ARBA00022737"/>
    </source>
</evidence>
<dbReference type="InterPro" id="IPR011990">
    <property type="entry name" value="TPR-like_helical_dom_sf"/>
</dbReference>
<dbReference type="InterPro" id="IPR027417">
    <property type="entry name" value="P-loop_NTPase"/>
</dbReference>
<dbReference type="InterPro" id="IPR056884">
    <property type="entry name" value="NPHP3-like_N"/>
</dbReference>
<dbReference type="PANTHER" id="PTHR10039">
    <property type="entry name" value="AMELOGENIN"/>
    <property type="match status" value="1"/>
</dbReference>